<evidence type="ECO:0000313" key="3">
    <source>
        <dbReference type="Proteomes" id="UP001221757"/>
    </source>
</evidence>
<protein>
    <submittedName>
        <fullName evidence="2">Uncharacterized protein</fullName>
    </submittedName>
</protein>
<comment type="caution">
    <text evidence="2">The sequence shown here is derived from an EMBL/GenBank/DDBJ whole genome shotgun (WGS) entry which is preliminary data.</text>
</comment>
<keyword evidence="3" id="KW-1185">Reference proteome</keyword>
<evidence type="ECO:0000256" key="1">
    <source>
        <dbReference type="SAM" id="MobiDB-lite"/>
    </source>
</evidence>
<feature type="compositionally biased region" description="Pro residues" evidence="1">
    <location>
        <begin position="123"/>
        <end position="135"/>
    </location>
</feature>
<dbReference type="Proteomes" id="UP001221757">
    <property type="component" value="Unassembled WGS sequence"/>
</dbReference>
<reference evidence="2" key="1">
    <citation type="submission" date="2023-03" db="EMBL/GenBank/DDBJ databases">
        <title>Massive genome expansion in bonnet fungi (Mycena s.s.) driven by repeated elements and novel gene families across ecological guilds.</title>
        <authorList>
            <consortium name="Lawrence Berkeley National Laboratory"/>
            <person name="Harder C.B."/>
            <person name="Miyauchi S."/>
            <person name="Viragh M."/>
            <person name="Kuo A."/>
            <person name="Thoen E."/>
            <person name="Andreopoulos B."/>
            <person name="Lu D."/>
            <person name="Skrede I."/>
            <person name="Drula E."/>
            <person name="Henrissat B."/>
            <person name="Morin E."/>
            <person name="Kohler A."/>
            <person name="Barry K."/>
            <person name="LaButti K."/>
            <person name="Morin E."/>
            <person name="Salamov A."/>
            <person name="Lipzen A."/>
            <person name="Mereny Z."/>
            <person name="Hegedus B."/>
            <person name="Baldrian P."/>
            <person name="Stursova M."/>
            <person name="Weitz H."/>
            <person name="Taylor A."/>
            <person name="Grigoriev I.V."/>
            <person name="Nagy L.G."/>
            <person name="Martin F."/>
            <person name="Kauserud H."/>
        </authorList>
    </citation>
    <scope>NUCLEOTIDE SEQUENCE</scope>
    <source>
        <strain evidence="2">CBHHK067</strain>
    </source>
</reference>
<name>A0AAD7M8B6_MYCRO</name>
<feature type="region of interest" description="Disordered" evidence="1">
    <location>
        <begin position="112"/>
        <end position="140"/>
    </location>
</feature>
<accession>A0AAD7M8B6</accession>
<gene>
    <name evidence="2" type="ORF">B0H17DRAFT_1126291</name>
</gene>
<proteinExistence type="predicted"/>
<evidence type="ECO:0000313" key="2">
    <source>
        <dbReference type="EMBL" id="KAJ7705468.1"/>
    </source>
</evidence>
<dbReference type="AlphaFoldDB" id="A0AAD7M8B6"/>
<dbReference type="EMBL" id="JARKIE010000008">
    <property type="protein sequence ID" value="KAJ7705468.1"/>
    <property type="molecule type" value="Genomic_DNA"/>
</dbReference>
<sequence>MWAVRLNVTGIGLNGMVEINGWLVERVNGWRVKRNDRGKKKNGYAELRHKYRWTAFGSTVVQEPASSIMRSLFSAFSLYLTDATAFLQILCFVLDLLFCDICLSRPPPPPNLPPVQPAGPTGPTTPPMPPTPPKTPEGYTPQFSNLTCAAEVWPPVLYITYGIVDSVQAYHDVNAGPGKNNTLELTCSLFAVMLTSANATNCGDQQQQPLPNATSAKPGSATQYYIVAHSSL</sequence>
<organism evidence="2 3">
    <name type="scientific">Mycena rosella</name>
    <name type="common">Pink bonnet</name>
    <name type="synonym">Agaricus rosellus</name>
    <dbReference type="NCBI Taxonomy" id="1033263"/>
    <lineage>
        <taxon>Eukaryota</taxon>
        <taxon>Fungi</taxon>
        <taxon>Dikarya</taxon>
        <taxon>Basidiomycota</taxon>
        <taxon>Agaricomycotina</taxon>
        <taxon>Agaricomycetes</taxon>
        <taxon>Agaricomycetidae</taxon>
        <taxon>Agaricales</taxon>
        <taxon>Marasmiineae</taxon>
        <taxon>Mycenaceae</taxon>
        <taxon>Mycena</taxon>
    </lineage>
</organism>